<sequence length="41" mass="4658">MLIFCQTLAKCSLGQKNKLALAINKLQAGYVKSLKQEWDME</sequence>
<dbReference type="Proteomes" id="UP000008367">
    <property type="component" value="Unassembled WGS sequence"/>
</dbReference>
<accession>A0A454CV12</accession>
<evidence type="ECO:0000313" key="2">
    <source>
        <dbReference type="Proteomes" id="UP000008367"/>
    </source>
</evidence>
<protein>
    <submittedName>
        <fullName evidence="1">Uncharacterized protein</fullName>
    </submittedName>
</protein>
<name>A0A454CV12_VIBHA</name>
<dbReference type="AlphaFoldDB" id="A0A454CV12"/>
<organism evidence="1 2">
    <name type="scientific">Vibrio harveyi</name>
    <name type="common">Beneckea harveyi</name>
    <dbReference type="NCBI Taxonomy" id="669"/>
    <lineage>
        <taxon>Bacteria</taxon>
        <taxon>Pseudomonadati</taxon>
        <taxon>Pseudomonadota</taxon>
        <taxon>Gammaproteobacteria</taxon>
        <taxon>Vibrionales</taxon>
        <taxon>Vibrionaceae</taxon>
        <taxon>Vibrio</taxon>
    </lineage>
</organism>
<evidence type="ECO:0000313" key="1">
    <source>
        <dbReference type="EMBL" id="EKM30208.1"/>
    </source>
</evidence>
<proteinExistence type="predicted"/>
<reference evidence="1 2" key="1">
    <citation type="submission" date="2012-10" db="EMBL/GenBank/DDBJ databases">
        <title>Genome sequence of Vibrio Cholerae HENC-02.</title>
        <authorList>
            <person name="Eppinger M."/>
            <person name="Hasan N.A."/>
            <person name="Sengamalay N."/>
            <person name="Hine E."/>
            <person name="Su Q."/>
            <person name="Daugherty S.C."/>
            <person name="Young S."/>
            <person name="Sadzewicz L."/>
            <person name="Tallon L."/>
            <person name="Cebula T.A."/>
            <person name="Ravel J."/>
            <person name="Colwell R.R."/>
        </authorList>
    </citation>
    <scope>NUCLEOTIDE SEQUENCE [LARGE SCALE GENOMIC DNA]</scope>
    <source>
        <strain evidence="1 2">HENC-02</strain>
    </source>
</reference>
<comment type="caution">
    <text evidence="1">The sequence shown here is derived from an EMBL/GenBank/DDBJ whole genome shotgun (WGS) entry which is preliminary data.</text>
</comment>
<dbReference type="EMBL" id="AJSR01001739">
    <property type="protein sequence ID" value="EKM30208.1"/>
    <property type="molecule type" value="Genomic_DNA"/>
</dbReference>
<gene>
    <name evidence="1" type="ORF">VCHENC02_4051</name>
</gene>